<evidence type="ECO:0000256" key="2">
    <source>
        <dbReference type="SAM" id="Phobius"/>
    </source>
</evidence>
<feature type="transmembrane region" description="Helical" evidence="2">
    <location>
        <begin position="482"/>
        <end position="501"/>
    </location>
</feature>
<feature type="transmembrane region" description="Helical" evidence="2">
    <location>
        <begin position="450"/>
        <end position="476"/>
    </location>
</feature>
<evidence type="ECO:0000256" key="1">
    <source>
        <dbReference type="SAM" id="MobiDB-lite"/>
    </source>
</evidence>
<feature type="transmembrane region" description="Helical" evidence="2">
    <location>
        <begin position="510"/>
        <end position="527"/>
    </location>
</feature>
<dbReference type="Pfam" id="PF10101">
    <property type="entry name" value="DUF2339"/>
    <property type="match status" value="1"/>
</dbReference>
<keyword evidence="4" id="KW-1185">Reference proteome</keyword>
<feature type="transmembrane region" description="Helical" evidence="2">
    <location>
        <begin position="204"/>
        <end position="224"/>
    </location>
</feature>
<keyword evidence="2" id="KW-0812">Transmembrane</keyword>
<comment type="caution">
    <text evidence="3">The sequence shown here is derived from an EMBL/GenBank/DDBJ whole genome shotgun (WGS) entry which is preliminary data.</text>
</comment>
<feature type="transmembrane region" description="Helical" evidence="2">
    <location>
        <begin position="304"/>
        <end position="326"/>
    </location>
</feature>
<accession>A0ABQ6ISK8</accession>
<name>A0ABQ6ISK8_9MICO</name>
<evidence type="ECO:0000313" key="4">
    <source>
        <dbReference type="Proteomes" id="UP001157126"/>
    </source>
</evidence>
<feature type="transmembrane region" description="Helical" evidence="2">
    <location>
        <begin position="281"/>
        <end position="298"/>
    </location>
</feature>
<feature type="transmembrane region" description="Helical" evidence="2">
    <location>
        <begin position="152"/>
        <end position="173"/>
    </location>
</feature>
<organism evidence="3 4">
    <name type="scientific">Mobilicoccus caccae</name>
    <dbReference type="NCBI Taxonomy" id="1859295"/>
    <lineage>
        <taxon>Bacteria</taxon>
        <taxon>Bacillati</taxon>
        <taxon>Actinomycetota</taxon>
        <taxon>Actinomycetes</taxon>
        <taxon>Micrococcales</taxon>
        <taxon>Dermatophilaceae</taxon>
        <taxon>Mobilicoccus</taxon>
    </lineage>
</organism>
<keyword evidence="2" id="KW-0472">Membrane</keyword>
<dbReference type="Proteomes" id="UP001157126">
    <property type="component" value="Unassembled WGS sequence"/>
</dbReference>
<feature type="region of interest" description="Disordered" evidence="1">
    <location>
        <begin position="1"/>
        <end position="60"/>
    </location>
</feature>
<proteinExistence type="predicted"/>
<reference evidence="4" key="1">
    <citation type="journal article" date="2019" name="Int. J. Syst. Evol. Microbiol.">
        <title>The Global Catalogue of Microorganisms (GCM) 10K type strain sequencing project: providing services to taxonomists for standard genome sequencing and annotation.</title>
        <authorList>
            <consortium name="The Broad Institute Genomics Platform"/>
            <consortium name="The Broad Institute Genome Sequencing Center for Infectious Disease"/>
            <person name="Wu L."/>
            <person name="Ma J."/>
        </authorList>
    </citation>
    <scope>NUCLEOTIDE SEQUENCE [LARGE SCALE GENOMIC DNA]</scope>
    <source>
        <strain evidence="4">NBRC 113072</strain>
    </source>
</reference>
<feature type="transmembrane region" description="Helical" evidence="2">
    <location>
        <begin position="333"/>
        <end position="352"/>
    </location>
</feature>
<feature type="transmembrane region" description="Helical" evidence="2">
    <location>
        <begin position="127"/>
        <end position="146"/>
    </location>
</feature>
<evidence type="ECO:0000313" key="3">
    <source>
        <dbReference type="EMBL" id="GMA40902.1"/>
    </source>
</evidence>
<dbReference type="InterPro" id="IPR019286">
    <property type="entry name" value="DUF2339_TM"/>
</dbReference>
<feature type="transmembrane region" description="Helical" evidence="2">
    <location>
        <begin position="231"/>
        <end position="249"/>
    </location>
</feature>
<dbReference type="EMBL" id="BSUO01000001">
    <property type="protein sequence ID" value="GMA40902.1"/>
    <property type="molecule type" value="Genomic_DNA"/>
</dbReference>
<feature type="transmembrane region" description="Helical" evidence="2">
    <location>
        <begin position="71"/>
        <end position="97"/>
    </location>
</feature>
<feature type="transmembrane region" description="Helical" evidence="2">
    <location>
        <begin position="358"/>
        <end position="374"/>
    </location>
</feature>
<keyword evidence="2" id="KW-1133">Transmembrane helix</keyword>
<sequence>MVPAGEGRLGGGRRRCRTRRCRCRRRRSSRGAPASGPTSAAPTVGAADESGSGAAALPRQPRRTVLTPERLLAIGGALVTILGVGFLLAVAIAAGIFGPVPRVVSLALLTVALGAVAARLRDRAPDAAVALAATSSAAAFGVVVAMTTIYGWLPASAGIVAALVIAGAGVFVAHRWGRPVLAGLSYAQVLLVLPMVLGDLDDAAMGRLTIFATIAFLPIVLVVVEHRWMRLYRFAAGALLLVALVGLLTDSVGDTAAVVRLLASLAAAALVAGVATALGEVVVVGAALGVTSLTVLSLRGQEVAFAGVSLDSGAAAVLALACGIAAWRYRARLRAVLTAGAVLHLFLATVALPASDDVIAIALAFEGLVLLLAARSGRSTALWCASLVLSAIACLRLAAMVPLSALFVTSWSVESTRWEAVVVGVLVAAIGAAHTATVKRIQVPKVRDDVRTLVGVAFLLYGASSAVVAVGLLPGASETREMGAAVVTTVIWVAVAVAMILRPASPVTRAGYLVLVAAVAKLFLIDLHAVDGILRAVLFVLTGLALIGASSQIRKFAAPRGSDARG</sequence>
<gene>
    <name evidence="3" type="ORF">GCM10025883_29470</name>
</gene>
<feature type="transmembrane region" description="Helical" evidence="2">
    <location>
        <begin position="255"/>
        <end position="274"/>
    </location>
</feature>
<feature type="compositionally biased region" description="Basic residues" evidence="1">
    <location>
        <begin position="11"/>
        <end position="29"/>
    </location>
</feature>
<protein>
    <recommendedName>
        <fullName evidence="5">DUF2339 domain-containing protein</fullName>
    </recommendedName>
</protein>
<feature type="transmembrane region" description="Helical" evidence="2">
    <location>
        <begin position="533"/>
        <end position="550"/>
    </location>
</feature>
<evidence type="ECO:0008006" key="5">
    <source>
        <dbReference type="Google" id="ProtNLM"/>
    </source>
</evidence>
<feature type="transmembrane region" description="Helical" evidence="2">
    <location>
        <begin position="103"/>
        <end position="120"/>
    </location>
</feature>
<feature type="transmembrane region" description="Helical" evidence="2">
    <location>
        <begin position="180"/>
        <end position="198"/>
    </location>
</feature>
<feature type="transmembrane region" description="Helical" evidence="2">
    <location>
        <begin position="420"/>
        <end position="438"/>
    </location>
</feature>
<feature type="transmembrane region" description="Helical" evidence="2">
    <location>
        <begin position="381"/>
        <end position="408"/>
    </location>
</feature>
<feature type="compositionally biased region" description="Low complexity" evidence="1">
    <location>
        <begin position="30"/>
        <end position="56"/>
    </location>
</feature>